<evidence type="ECO:0008006" key="3">
    <source>
        <dbReference type="Google" id="ProtNLM"/>
    </source>
</evidence>
<dbReference type="EMBL" id="BORQ01000013">
    <property type="protein sequence ID" value="GIO34798.1"/>
    <property type="molecule type" value="Genomic_DNA"/>
</dbReference>
<dbReference type="InterPro" id="IPR011042">
    <property type="entry name" value="6-blade_b-propeller_TolB-like"/>
</dbReference>
<dbReference type="Gene3D" id="2.120.10.30">
    <property type="entry name" value="TolB, C-terminal domain"/>
    <property type="match status" value="1"/>
</dbReference>
<gene>
    <name evidence="1" type="ORF">J2TS6_59390</name>
</gene>
<evidence type="ECO:0000313" key="2">
    <source>
        <dbReference type="Proteomes" id="UP000679779"/>
    </source>
</evidence>
<dbReference type="SUPFAM" id="SSF82171">
    <property type="entry name" value="DPP6 N-terminal domain-like"/>
    <property type="match status" value="1"/>
</dbReference>
<proteinExistence type="predicted"/>
<dbReference type="AlphaFoldDB" id="A0A920CEF8"/>
<protein>
    <recommendedName>
        <fullName evidence="3">WD40 repeat domain-containing protein</fullName>
    </recommendedName>
</protein>
<sequence length="395" mass="44072">MIRKRFAGWRAFLTLIIFLSGCAVGQRSETIIIPSTEAEHTSDSGSKPFKVKTIYRLPILDAKDDSLLGWADSESVIGVFQDASGADRTLTQSIQRFPPPYEQPEMMRQLDIGLWNLVLSPNGKFITGFKKAQDSVEVKLISLSDGQEKNIAAIKPRQELLSAPAWSDNGKYISYLFTDADEGHPGTEKSTPKESAIQMAVYDTIAGQAKRYPLKGFQIEGSVSAVKMSDDGQSVVIVWQKNVGAVYIGMGTISGDAFQIQYENEARSDQAAWLNKDQFVFLGTEGTLYEYDRRNAALSVLLERVLGFRLSQDRKHIAYFQKVIDDISIFAGKLQGNNVLYNESVYQGVLPSRMDWSPQNDSLLINGRKIYSTANQKSPEPSPDSYNQSFIIKFQ</sequence>
<dbReference type="Proteomes" id="UP000679779">
    <property type="component" value="Unassembled WGS sequence"/>
</dbReference>
<dbReference type="RefSeq" id="WP_160045168.1">
    <property type="nucleotide sequence ID" value="NZ_BORQ01000013.1"/>
</dbReference>
<name>A0A920CEF8_9BACL</name>
<keyword evidence="2" id="KW-1185">Reference proteome</keyword>
<evidence type="ECO:0000313" key="1">
    <source>
        <dbReference type="EMBL" id="GIO34798.1"/>
    </source>
</evidence>
<comment type="caution">
    <text evidence="1">The sequence shown here is derived from an EMBL/GenBank/DDBJ whole genome shotgun (WGS) entry which is preliminary data.</text>
</comment>
<reference evidence="1" key="1">
    <citation type="submission" date="2021-03" db="EMBL/GenBank/DDBJ databases">
        <title>Antimicrobial resistance genes in bacteria isolated from Japanese honey, and their potential for conferring macrolide and lincosamide resistance in the American foulbrood pathogen Paenibacillus larvae.</title>
        <authorList>
            <person name="Okamoto M."/>
            <person name="Kumagai M."/>
            <person name="Kanamori H."/>
            <person name="Takamatsu D."/>
        </authorList>
    </citation>
    <scope>NUCLEOTIDE SEQUENCE</scope>
    <source>
        <strain evidence="1">J2TS6</strain>
    </source>
</reference>
<accession>A0A920CEF8</accession>
<organism evidence="1 2">
    <name type="scientific">Paenibacillus albilobatus</name>
    <dbReference type="NCBI Taxonomy" id="2716884"/>
    <lineage>
        <taxon>Bacteria</taxon>
        <taxon>Bacillati</taxon>
        <taxon>Bacillota</taxon>
        <taxon>Bacilli</taxon>
        <taxon>Bacillales</taxon>
        <taxon>Paenibacillaceae</taxon>
        <taxon>Paenibacillus</taxon>
    </lineage>
</organism>
<dbReference type="PROSITE" id="PS51257">
    <property type="entry name" value="PROKAR_LIPOPROTEIN"/>
    <property type="match status" value="1"/>
</dbReference>